<sequence>MIGCFDSDGDGKDHQSLIVCNQMLKQMIYSSVTCSWKIFGRPFSTHYGVDSRRGVFWNGAVHWANYYFSPSLYFKVDDEKLRKMPMPATPIPDDWDDGRRLRYFLMSLESTCILLRYMNNKF</sequence>
<evidence type="ECO:0000313" key="1">
    <source>
        <dbReference type="EMBL" id="KAK2653423.1"/>
    </source>
</evidence>
<proteinExistence type="predicted"/>
<reference evidence="1" key="1">
    <citation type="journal article" date="2023" name="Plant J.">
        <title>Genome sequences and population genomics provide insights into the demographic history, inbreeding, and mutation load of two 'living fossil' tree species of Dipteronia.</title>
        <authorList>
            <person name="Feng Y."/>
            <person name="Comes H.P."/>
            <person name="Chen J."/>
            <person name="Zhu S."/>
            <person name="Lu R."/>
            <person name="Zhang X."/>
            <person name="Li P."/>
            <person name="Qiu J."/>
            <person name="Olsen K.M."/>
            <person name="Qiu Y."/>
        </authorList>
    </citation>
    <scope>NUCLEOTIDE SEQUENCE</scope>
    <source>
        <strain evidence="1">KIB01</strain>
    </source>
</reference>
<evidence type="ECO:0000313" key="2">
    <source>
        <dbReference type="Proteomes" id="UP001280121"/>
    </source>
</evidence>
<accession>A0AAD9X693</accession>
<dbReference type="Proteomes" id="UP001280121">
    <property type="component" value="Unassembled WGS sequence"/>
</dbReference>
<protein>
    <submittedName>
        <fullName evidence="1">Uncharacterized protein</fullName>
    </submittedName>
</protein>
<dbReference type="AlphaFoldDB" id="A0AAD9X693"/>
<dbReference type="EMBL" id="JANJYI010000004">
    <property type="protein sequence ID" value="KAK2653423.1"/>
    <property type="molecule type" value="Genomic_DNA"/>
</dbReference>
<comment type="caution">
    <text evidence="1">The sequence shown here is derived from an EMBL/GenBank/DDBJ whole genome shotgun (WGS) entry which is preliminary data.</text>
</comment>
<keyword evidence="2" id="KW-1185">Reference proteome</keyword>
<organism evidence="1 2">
    <name type="scientific">Dipteronia dyeriana</name>
    <dbReference type="NCBI Taxonomy" id="168575"/>
    <lineage>
        <taxon>Eukaryota</taxon>
        <taxon>Viridiplantae</taxon>
        <taxon>Streptophyta</taxon>
        <taxon>Embryophyta</taxon>
        <taxon>Tracheophyta</taxon>
        <taxon>Spermatophyta</taxon>
        <taxon>Magnoliopsida</taxon>
        <taxon>eudicotyledons</taxon>
        <taxon>Gunneridae</taxon>
        <taxon>Pentapetalae</taxon>
        <taxon>rosids</taxon>
        <taxon>malvids</taxon>
        <taxon>Sapindales</taxon>
        <taxon>Sapindaceae</taxon>
        <taxon>Hippocastanoideae</taxon>
        <taxon>Acereae</taxon>
        <taxon>Dipteronia</taxon>
    </lineage>
</organism>
<gene>
    <name evidence="1" type="ORF">Ddye_013279</name>
</gene>
<name>A0AAD9X693_9ROSI</name>